<dbReference type="InterPro" id="IPR024227">
    <property type="entry name" value="DUF3795"/>
</dbReference>
<organism evidence="1 2">
    <name type="scientific">Methanocorpusculum labreanum (strain ATCC 43576 / DSM 4855 / Z)</name>
    <dbReference type="NCBI Taxonomy" id="410358"/>
    <lineage>
        <taxon>Archaea</taxon>
        <taxon>Methanobacteriati</taxon>
        <taxon>Methanobacteriota</taxon>
        <taxon>Stenosarchaea group</taxon>
        <taxon>Methanomicrobia</taxon>
        <taxon>Methanomicrobiales</taxon>
        <taxon>Methanocorpusculaceae</taxon>
        <taxon>Methanocorpusculum</taxon>
    </lineage>
</organism>
<reference evidence="1 2" key="1">
    <citation type="journal article" date="2009" name="Stand. Genomic Sci.">
        <title>Complete genome sequence of Methanocorpusculum labreanum type strain Z.</title>
        <authorList>
            <person name="Anderson I.J."/>
            <person name="Sieprawska-Lupa M."/>
            <person name="Goltsman E."/>
            <person name="Lapidus A."/>
            <person name="Copeland A."/>
            <person name="Glavina Del Rio T."/>
            <person name="Tice H."/>
            <person name="Dalin E."/>
            <person name="Barry K."/>
            <person name="Pitluck S."/>
            <person name="Hauser L."/>
            <person name="Land M."/>
            <person name="Lucas S."/>
            <person name="Richardson P."/>
            <person name="Whitman W.B."/>
            <person name="Kyrpides N.C."/>
        </authorList>
    </citation>
    <scope>NUCLEOTIDE SEQUENCE [LARGE SCALE GENOMIC DNA]</scope>
    <source>
        <strain evidence="2">ATCC 43576 / DSM 4855 / Z</strain>
    </source>
</reference>
<dbReference type="Proteomes" id="UP000000365">
    <property type="component" value="Chromosome"/>
</dbReference>
<dbReference type="AlphaFoldDB" id="A2SR15"/>
<evidence type="ECO:0000313" key="2">
    <source>
        <dbReference type="Proteomes" id="UP000000365"/>
    </source>
</evidence>
<dbReference type="eggNOG" id="arCOG03571">
    <property type="taxonomic scope" value="Archaea"/>
</dbReference>
<evidence type="ECO:0000313" key="1">
    <source>
        <dbReference type="EMBL" id="ABN06771.1"/>
    </source>
</evidence>
<accession>A2SR15</accession>
<proteinExistence type="predicted"/>
<protein>
    <recommendedName>
        <fullName evidence="3">DUF3795 domain-containing protein</fullName>
    </recommendedName>
</protein>
<dbReference type="KEGG" id="mla:Mlab_0597"/>
<gene>
    <name evidence="1" type="ordered locus">Mlab_0597</name>
</gene>
<sequence length="123" mass="13904">MVCYRHCVSKKSCGGCFSNKNGTSEECRSCRIHACVGEKGIEYCFSCKIFPCKQIKKMDKRYRDRYDQSLIENGLMAKEQGLAAFLAAERSKWTCGKCEGIISLHDNECSECQTFFGKKRAGV</sequence>
<dbReference type="STRING" id="410358.Mlab_0597"/>
<evidence type="ECO:0008006" key="3">
    <source>
        <dbReference type="Google" id="ProtNLM"/>
    </source>
</evidence>
<dbReference type="Pfam" id="PF12675">
    <property type="entry name" value="DUF3795"/>
    <property type="match status" value="1"/>
</dbReference>
<name>A2SR15_METLZ</name>
<keyword evidence="2" id="KW-1185">Reference proteome</keyword>
<dbReference type="EMBL" id="CP000559">
    <property type="protein sequence ID" value="ABN06771.1"/>
    <property type="molecule type" value="Genomic_DNA"/>
</dbReference>
<dbReference type="HOGENOM" id="CLU_129665_1_0_2"/>